<organism evidence="2 3">
    <name type="scientific">Lentinula lateritia</name>
    <dbReference type="NCBI Taxonomy" id="40482"/>
    <lineage>
        <taxon>Eukaryota</taxon>
        <taxon>Fungi</taxon>
        <taxon>Dikarya</taxon>
        <taxon>Basidiomycota</taxon>
        <taxon>Agaricomycotina</taxon>
        <taxon>Agaricomycetes</taxon>
        <taxon>Agaricomycetidae</taxon>
        <taxon>Agaricales</taxon>
        <taxon>Marasmiineae</taxon>
        <taxon>Omphalotaceae</taxon>
        <taxon>Lentinula</taxon>
    </lineage>
</organism>
<dbReference type="PANTHER" id="PTHR21506">
    <property type="entry name" value="COMPONENT OF OLIGOMERIC GOLGI COMPLEX 6"/>
    <property type="match status" value="1"/>
</dbReference>
<evidence type="ECO:0000313" key="2">
    <source>
        <dbReference type="EMBL" id="KAJ4463724.1"/>
    </source>
</evidence>
<gene>
    <name evidence="2" type="ORF">C8R41DRAFT_938213</name>
</gene>
<keyword evidence="3" id="KW-1185">Reference proteome</keyword>
<protein>
    <submittedName>
        <fullName evidence="2">Oligomeric Golgi complex subunit 6</fullName>
    </submittedName>
</protein>
<dbReference type="EMBL" id="JANVFT010000154">
    <property type="protein sequence ID" value="KAJ4463724.1"/>
    <property type="molecule type" value="Genomic_DNA"/>
</dbReference>
<evidence type="ECO:0000259" key="1">
    <source>
        <dbReference type="Pfam" id="PF20653"/>
    </source>
</evidence>
<dbReference type="PANTHER" id="PTHR21506:SF0">
    <property type="entry name" value="CONSERVED OLIGOMERIC GOLGI COMPLEX SUBUNIT 6"/>
    <property type="match status" value="1"/>
</dbReference>
<name>A0ABQ8UZ10_9AGAR</name>
<feature type="domain" description="Conserved Oligomeric Golgi complex subunit 6 C-terminal" evidence="1">
    <location>
        <begin position="1"/>
        <end position="155"/>
    </location>
</feature>
<dbReference type="InterPro" id="IPR010490">
    <property type="entry name" value="COG6"/>
</dbReference>
<dbReference type="Pfam" id="PF20653">
    <property type="entry name" value="COG6_C"/>
    <property type="match status" value="1"/>
</dbReference>
<reference evidence="2" key="1">
    <citation type="submission" date="2022-08" db="EMBL/GenBank/DDBJ databases">
        <title>A Global Phylogenomic Analysis of the Shiitake Genus Lentinula.</title>
        <authorList>
            <consortium name="DOE Joint Genome Institute"/>
            <person name="Sierra-Patev S."/>
            <person name="Min B."/>
            <person name="Naranjo-Ortiz M."/>
            <person name="Looney B."/>
            <person name="Konkel Z."/>
            <person name="Slot J.C."/>
            <person name="Sakamoto Y."/>
            <person name="Steenwyk J.L."/>
            <person name="Rokas A."/>
            <person name="Carro J."/>
            <person name="Camarero S."/>
            <person name="Ferreira P."/>
            <person name="Molpeceres G."/>
            <person name="Ruiz-Duenas F.J."/>
            <person name="Serrano A."/>
            <person name="Henrissat B."/>
            <person name="Drula E."/>
            <person name="Hughes K.W."/>
            <person name="Mata J.L."/>
            <person name="Ishikawa N.K."/>
            <person name="Vargas-Isla R."/>
            <person name="Ushijima S."/>
            <person name="Smith C.A."/>
            <person name="Ahrendt S."/>
            <person name="Andreopoulos W."/>
            <person name="He G."/>
            <person name="Labutti K."/>
            <person name="Lipzen A."/>
            <person name="Ng V."/>
            <person name="Riley R."/>
            <person name="Sandor L."/>
            <person name="Barry K."/>
            <person name="Martinez A.T."/>
            <person name="Xiao Y."/>
            <person name="Gibbons J.G."/>
            <person name="Terashima K."/>
            <person name="Grigoriev I.V."/>
            <person name="Hibbett D.S."/>
        </authorList>
    </citation>
    <scope>NUCLEOTIDE SEQUENCE</scope>
    <source>
        <strain evidence="2">RHP3577 ss4</strain>
    </source>
</reference>
<dbReference type="InterPro" id="IPR048369">
    <property type="entry name" value="COG6_C"/>
</dbReference>
<dbReference type="Proteomes" id="UP001150217">
    <property type="component" value="Unassembled WGS sequence"/>
</dbReference>
<evidence type="ECO:0000313" key="3">
    <source>
        <dbReference type="Proteomes" id="UP001150217"/>
    </source>
</evidence>
<accession>A0ABQ8UZ10</accession>
<proteinExistence type="predicted"/>
<sequence length="177" mass="20295">MASTASQLEQGYEKIFRWCSYEFRQVGYDSQVEVSMIMREGVRRLRKRPDLLNELLAALSLTHQTTLTSSFLIALTRGGPSGLPRPIELHAHDPLSYIGDMLAWVHQAIAAEREFLEDLFSIKEDGCLIGSVREFAEKGKMSEEKEWIRELMDAAVGKEWTQIFLSTLPVRILFFVR</sequence>
<comment type="caution">
    <text evidence="2">The sequence shown here is derived from an EMBL/GenBank/DDBJ whole genome shotgun (WGS) entry which is preliminary data.</text>
</comment>